<organism evidence="1 2">
    <name type="scientific">Cellulophaga phage Nekkels_1</name>
    <dbReference type="NCBI Taxonomy" id="2745692"/>
    <lineage>
        <taxon>Viruses</taxon>
        <taxon>Duplodnaviria</taxon>
        <taxon>Heunggongvirae</taxon>
        <taxon>Uroviricota</taxon>
        <taxon>Caudoviricetes</taxon>
        <taxon>Assiduviridae</taxon>
        <taxon>Nekkelsvirus</taxon>
        <taxon>Nekkelsvirus Nekkels</taxon>
    </lineage>
</organism>
<dbReference type="EMBL" id="MT732443">
    <property type="protein sequence ID" value="QQO97030.1"/>
    <property type="molecule type" value="Genomic_DNA"/>
</dbReference>
<accession>A0A8E4UXH4</accession>
<evidence type="ECO:0000313" key="2">
    <source>
        <dbReference type="Proteomes" id="UP000693689"/>
    </source>
</evidence>
<dbReference type="Proteomes" id="UP000693689">
    <property type="component" value="Segment"/>
</dbReference>
<reference evidence="1 2" key="1">
    <citation type="submission" date="2020-07" db="EMBL/GenBank/DDBJ databases">
        <title>Highly diverse flavobacterial phages as mortality factor during North Sea spring blooms.</title>
        <authorList>
            <person name="Bartlau N."/>
            <person name="Wichels A."/>
            <person name="Krohne G."/>
            <person name="Adriaenssens E.M."/>
            <person name="Heins A."/>
            <person name="Fuchs B.M."/>
            <person name="Amann R."/>
            <person name="Moraru C."/>
        </authorList>
    </citation>
    <scope>NUCLEOTIDE SEQUENCE [LARGE SCALE GENOMIC DNA]</scope>
</reference>
<name>A0A8E4UXH4_9CAUD</name>
<keyword evidence="2" id="KW-1185">Reference proteome</keyword>
<proteinExistence type="predicted"/>
<sequence length="46" mass="5755">MNEQFQEYLVEYIEWLSKKEDVFYAFDDPKKAAKEFQKHRMETHII</sequence>
<protein>
    <submittedName>
        <fullName evidence="1">Uncharacterized protein</fullName>
    </submittedName>
</protein>
<evidence type="ECO:0000313" key="1">
    <source>
        <dbReference type="EMBL" id="QQO97030.1"/>
    </source>
</evidence>
<gene>
    <name evidence="1" type="ORF">Nekkels1_3</name>
</gene>